<keyword evidence="7" id="KW-0275">Fatty acid biosynthesis</keyword>
<evidence type="ECO:0000256" key="8">
    <source>
        <dbReference type="ARBA" id="ARBA00048536"/>
    </source>
</evidence>
<reference evidence="13" key="1">
    <citation type="journal article" date="2017" name="PLoS ONE">
        <title>The Agassiz's desert tortoise genome provides a resource for the conservation of a threatened species.</title>
        <authorList>
            <person name="Tollis M."/>
            <person name="DeNardo D.F."/>
            <person name="Cornelius J.A."/>
            <person name="Dolby G.A."/>
            <person name="Edwards T."/>
            <person name="Henen B.T."/>
            <person name="Karl A.E."/>
            <person name="Murphy R.W."/>
            <person name="Kusumi K."/>
        </authorList>
    </citation>
    <scope>NUCLEOTIDE SEQUENCE [LARGE SCALE GENOMIC DNA]</scope>
</reference>
<dbReference type="EC" id="3.1.2.14" evidence="2"/>
<name>A0A452GQY8_9SAUR</name>
<keyword evidence="5" id="KW-0276">Fatty acid metabolism</keyword>
<dbReference type="FunFam" id="3.40.50.1820:FF:000153">
    <property type="entry name" value="Surfactin synthase thioesterase subunit"/>
    <property type="match status" value="1"/>
</dbReference>
<dbReference type="GO" id="GO:0051792">
    <property type="term" value="P:medium-chain fatty acid biosynthetic process"/>
    <property type="evidence" value="ECO:0007669"/>
    <property type="project" value="UniProtKB-ARBA"/>
</dbReference>
<proteinExistence type="inferred from homology"/>
<evidence type="ECO:0000256" key="3">
    <source>
        <dbReference type="ARBA" id="ARBA00022516"/>
    </source>
</evidence>
<evidence type="ECO:0000256" key="10">
    <source>
        <dbReference type="ARBA" id="ARBA00079653"/>
    </source>
</evidence>
<dbReference type="Ensembl" id="ENSGAGT00000004802.1">
    <property type="protein sequence ID" value="ENSGAGP00000004110.1"/>
    <property type="gene ID" value="ENSGAGG00000003382.1"/>
</dbReference>
<sequence>MEKVVACPYRRPNALCRLICFPWAGSGATHFAQWGKHFDNSTEVYSIKLPGRGSRVNEPFAKDMKTIVNDITSVLLQDLQEKPFALFGHSFGSYVSFAVAVHLKEKYGLQPVHLFVSSASPPHTTFCYPLYTVKDQNEEEIIKLIQSLGGIPPEFLQNKNIMKHFIPALRADIAVIQSFLFEEQVMDGLSCDLTCFGGSEDLPFDLEAWKDVTSGDTTIHKLPGGHFYLLDPANEIFMIDHMKKCIETADL</sequence>
<evidence type="ECO:0000256" key="7">
    <source>
        <dbReference type="ARBA" id="ARBA00023160"/>
    </source>
</evidence>
<dbReference type="Pfam" id="PF00975">
    <property type="entry name" value="Thioesterase"/>
    <property type="match status" value="1"/>
</dbReference>
<dbReference type="Ensembl" id="ENSGAGT00000004804.1">
    <property type="protein sequence ID" value="ENSGAGP00000004112.1"/>
    <property type="gene ID" value="ENSGAGG00000003382.1"/>
</dbReference>
<dbReference type="Proteomes" id="UP000291020">
    <property type="component" value="Unassembled WGS sequence"/>
</dbReference>
<dbReference type="ESTHER" id="9saur-a0a452gqy8">
    <property type="family name" value="Thioesterase"/>
</dbReference>
<evidence type="ECO:0000256" key="5">
    <source>
        <dbReference type="ARBA" id="ARBA00022832"/>
    </source>
</evidence>
<keyword evidence="6" id="KW-0443">Lipid metabolism</keyword>
<evidence type="ECO:0000256" key="2">
    <source>
        <dbReference type="ARBA" id="ARBA00012480"/>
    </source>
</evidence>
<comment type="catalytic activity">
    <reaction evidence="8">
        <text>(9Z)-octadecenoyl-[ACP] + H2O = (9Z)-octadecenoate + holo-[ACP] + H(+)</text>
        <dbReference type="Rhea" id="RHEA:15057"/>
        <dbReference type="Rhea" id="RHEA-COMP:9685"/>
        <dbReference type="Rhea" id="RHEA-COMP:9924"/>
        <dbReference type="ChEBI" id="CHEBI:15377"/>
        <dbReference type="ChEBI" id="CHEBI:15378"/>
        <dbReference type="ChEBI" id="CHEBI:30823"/>
        <dbReference type="ChEBI" id="CHEBI:64479"/>
        <dbReference type="ChEBI" id="CHEBI:78783"/>
        <dbReference type="EC" id="3.1.2.14"/>
    </reaction>
</comment>
<feature type="domain" description="Thioesterase" evidence="11">
    <location>
        <begin position="17"/>
        <end position="236"/>
    </location>
</feature>
<dbReference type="InterPro" id="IPR012223">
    <property type="entry name" value="TEII"/>
</dbReference>
<keyword evidence="13" id="KW-1185">Reference proteome</keyword>
<accession>A0A452GQY8</accession>
<dbReference type="SUPFAM" id="SSF53474">
    <property type="entry name" value="alpha/beta-Hydrolases"/>
    <property type="match status" value="1"/>
</dbReference>
<dbReference type="STRING" id="38772.ENSGAGP00000004112"/>
<protein>
    <recommendedName>
        <fullName evidence="9">S-acyl fatty acid synthase thioesterase, medium chain</fullName>
        <ecNumber evidence="2">3.1.2.14</ecNumber>
    </recommendedName>
    <alternativeName>
        <fullName evidence="10">Thioesterase II</fullName>
    </alternativeName>
</protein>
<evidence type="ECO:0000313" key="13">
    <source>
        <dbReference type="Proteomes" id="UP000291020"/>
    </source>
</evidence>
<evidence type="ECO:0000256" key="1">
    <source>
        <dbReference type="ARBA" id="ARBA00007169"/>
    </source>
</evidence>
<dbReference type="InterPro" id="IPR029058">
    <property type="entry name" value="AB_hydrolase_fold"/>
</dbReference>
<evidence type="ECO:0000256" key="4">
    <source>
        <dbReference type="ARBA" id="ARBA00022801"/>
    </source>
</evidence>
<dbReference type="PANTHER" id="PTHR11487:SF0">
    <property type="entry name" value="S-ACYL FATTY ACID SYNTHASE THIOESTERASE, MEDIUM CHAIN"/>
    <property type="match status" value="1"/>
</dbReference>
<dbReference type="Gene3D" id="3.40.50.1820">
    <property type="entry name" value="alpha/beta hydrolase"/>
    <property type="match status" value="1"/>
</dbReference>
<dbReference type="GO" id="GO:0016297">
    <property type="term" value="F:fatty acyl-[ACP] hydrolase activity"/>
    <property type="evidence" value="ECO:0007669"/>
    <property type="project" value="UniProtKB-EC"/>
</dbReference>
<keyword evidence="4" id="KW-0378">Hydrolase</keyword>
<dbReference type="AlphaFoldDB" id="A0A452GQY8"/>
<evidence type="ECO:0000259" key="11">
    <source>
        <dbReference type="Pfam" id="PF00975"/>
    </source>
</evidence>
<evidence type="ECO:0000313" key="12">
    <source>
        <dbReference type="Ensembl" id="ENSGAGP00000004112.1"/>
    </source>
</evidence>
<evidence type="ECO:0000256" key="9">
    <source>
        <dbReference type="ARBA" id="ARBA00073799"/>
    </source>
</evidence>
<dbReference type="PANTHER" id="PTHR11487">
    <property type="entry name" value="THIOESTERASE"/>
    <property type="match status" value="1"/>
</dbReference>
<reference evidence="12" key="2">
    <citation type="submission" date="2025-05" db="UniProtKB">
        <authorList>
            <consortium name="Ensembl"/>
        </authorList>
    </citation>
    <scope>IDENTIFICATION</scope>
</reference>
<evidence type="ECO:0000256" key="6">
    <source>
        <dbReference type="ARBA" id="ARBA00023098"/>
    </source>
</evidence>
<comment type="similarity">
    <text evidence="1">Belongs to the thioesterase family.</text>
</comment>
<keyword evidence="3" id="KW-0444">Lipid biosynthesis</keyword>
<organism evidence="12 13">
    <name type="scientific">Gopherus agassizii</name>
    <name type="common">Agassiz's desert tortoise</name>
    <dbReference type="NCBI Taxonomy" id="38772"/>
    <lineage>
        <taxon>Eukaryota</taxon>
        <taxon>Metazoa</taxon>
        <taxon>Chordata</taxon>
        <taxon>Craniata</taxon>
        <taxon>Vertebrata</taxon>
        <taxon>Euteleostomi</taxon>
        <taxon>Archelosauria</taxon>
        <taxon>Testudinata</taxon>
        <taxon>Testudines</taxon>
        <taxon>Cryptodira</taxon>
        <taxon>Durocryptodira</taxon>
        <taxon>Testudinoidea</taxon>
        <taxon>Testudinidae</taxon>
        <taxon>Gopherus</taxon>
    </lineage>
</organism>
<dbReference type="InterPro" id="IPR001031">
    <property type="entry name" value="Thioesterase"/>
</dbReference>